<accession>A0AA38HVT7</accession>
<dbReference type="EMBL" id="JALNTZ010000007">
    <property type="protein sequence ID" value="KAJ3645013.1"/>
    <property type="molecule type" value="Genomic_DNA"/>
</dbReference>
<sequence>MVKPASSSARKWVRISRTTHPISVRLKSRNSLSTLSRIYLIQPTKISTLKPLVVAALVALLRGEEVAAEEAAGEADEPEEAALGVLPLDGADATHGAVGLELQIGALGLWKGTEGVRGLAAGPGAYPRGPGACLPARRSPQLLACSSGNPWRFLLLGAAKGDKLGLWRSRPLVLGLVLQVMERSGFDGVLRHFEGQATLTTD</sequence>
<organism evidence="1 2">
    <name type="scientific">Zophobas morio</name>
    <dbReference type="NCBI Taxonomy" id="2755281"/>
    <lineage>
        <taxon>Eukaryota</taxon>
        <taxon>Metazoa</taxon>
        <taxon>Ecdysozoa</taxon>
        <taxon>Arthropoda</taxon>
        <taxon>Hexapoda</taxon>
        <taxon>Insecta</taxon>
        <taxon>Pterygota</taxon>
        <taxon>Neoptera</taxon>
        <taxon>Endopterygota</taxon>
        <taxon>Coleoptera</taxon>
        <taxon>Polyphaga</taxon>
        <taxon>Cucujiformia</taxon>
        <taxon>Tenebrionidae</taxon>
        <taxon>Zophobas</taxon>
    </lineage>
</organism>
<evidence type="ECO:0000313" key="2">
    <source>
        <dbReference type="Proteomes" id="UP001168821"/>
    </source>
</evidence>
<comment type="caution">
    <text evidence="1">The sequence shown here is derived from an EMBL/GenBank/DDBJ whole genome shotgun (WGS) entry which is preliminary data.</text>
</comment>
<proteinExistence type="predicted"/>
<evidence type="ECO:0000313" key="1">
    <source>
        <dbReference type="EMBL" id="KAJ3645013.1"/>
    </source>
</evidence>
<reference evidence="1" key="1">
    <citation type="journal article" date="2023" name="G3 (Bethesda)">
        <title>Whole genome assemblies of Zophobas morio and Tenebrio molitor.</title>
        <authorList>
            <person name="Kaur S."/>
            <person name="Stinson S.A."/>
            <person name="diCenzo G.C."/>
        </authorList>
    </citation>
    <scope>NUCLEOTIDE SEQUENCE</scope>
    <source>
        <strain evidence="1">QUZm001</strain>
    </source>
</reference>
<keyword evidence="2" id="KW-1185">Reference proteome</keyword>
<gene>
    <name evidence="1" type="ORF">Zmor_022706</name>
</gene>
<protein>
    <submittedName>
        <fullName evidence="1">Uncharacterized protein</fullName>
    </submittedName>
</protein>
<name>A0AA38HVT7_9CUCU</name>
<dbReference type="AlphaFoldDB" id="A0AA38HVT7"/>
<dbReference type="Proteomes" id="UP001168821">
    <property type="component" value="Unassembled WGS sequence"/>
</dbReference>